<dbReference type="PANTHER" id="PTHR21180">
    <property type="entry name" value="ENDONUCLEASE/EXONUCLEASE/PHOSPHATASE FAMILY DOMAIN-CONTAINING PROTEIN 1"/>
    <property type="match status" value="1"/>
</dbReference>
<keyword evidence="1" id="KW-0732">Signal</keyword>
<evidence type="ECO:0000313" key="4">
    <source>
        <dbReference type="Proteomes" id="UP000539473"/>
    </source>
</evidence>
<feature type="chain" id="PRO_5030775478" evidence="1">
    <location>
        <begin position="23"/>
        <end position="97"/>
    </location>
</feature>
<dbReference type="Proteomes" id="UP000619376">
    <property type="component" value="Unassembled WGS sequence"/>
</dbReference>
<gene>
    <name evidence="2" type="ORF">GCM10017781_29750</name>
    <name evidence="3" type="ORF">HNQ07_003038</name>
</gene>
<organism evidence="3 4">
    <name type="scientific">Deinococcus metalli</name>
    <dbReference type="NCBI Taxonomy" id="1141878"/>
    <lineage>
        <taxon>Bacteria</taxon>
        <taxon>Thermotogati</taxon>
        <taxon>Deinococcota</taxon>
        <taxon>Deinococci</taxon>
        <taxon>Deinococcales</taxon>
        <taxon>Deinococcaceae</taxon>
        <taxon>Deinococcus</taxon>
    </lineage>
</organism>
<dbReference type="RefSeq" id="WP_184113204.1">
    <property type="nucleotide sequence ID" value="NZ_BNAJ01000007.1"/>
</dbReference>
<dbReference type="SUPFAM" id="SSF81585">
    <property type="entry name" value="PsbU/PolX domain-like"/>
    <property type="match status" value="1"/>
</dbReference>
<dbReference type="InterPro" id="IPR051675">
    <property type="entry name" value="Endo/Exo/Phosphatase_dom_1"/>
</dbReference>
<keyword evidence="5" id="KW-1185">Reference proteome</keyword>
<evidence type="ECO:0000313" key="5">
    <source>
        <dbReference type="Proteomes" id="UP000619376"/>
    </source>
</evidence>
<dbReference type="Pfam" id="PF12836">
    <property type="entry name" value="HHH_3"/>
    <property type="match status" value="1"/>
</dbReference>
<dbReference type="Proteomes" id="UP000539473">
    <property type="component" value="Unassembled WGS sequence"/>
</dbReference>
<evidence type="ECO:0000313" key="2">
    <source>
        <dbReference type="EMBL" id="GHF51267.1"/>
    </source>
</evidence>
<dbReference type="AlphaFoldDB" id="A0A7W8KG41"/>
<dbReference type="PANTHER" id="PTHR21180:SF32">
    <property type="entry name" value="ENDONUCLEASE_EXONUCLEASE_PHOSPHATASE FAMILY DOMAIN-CONTAINING PROTEIN 1"/>
    <property type="match status" value="1"/>
</dbReference>
<evidence type="ECO:0000313" key="3">
    <source>
        <dbReference type="EMBL" id="MBB5377546.1"/>
    </source>
</evidence>
<protein>
    <submittedName>
        <fullName evidence="3">Competence protein ComEA</fullName>
    </submittedName>
</protein>
<evidence type="ECO:0000256" key="1">
    <source>
        <dbReference type="SAM" id="SignalP"/>
    </source>
</evidence>
<dbReference type="GO" id="GO:0015627">
    <property type="term" value="C:type II protein secretion system complex"/>
    <property type="evidence" value="ECO:0007669"/>
    <property type="project" value="TreeGrafter"/>
</dbReference>
<comment type="caution">
    <text evidence="3">The sequence shown here is derived from an EMBL/GenBank/DDBJ whole genome shotgun (WGS) entry which is preliminary data.</text>
</comment>
<feature type="signal peptide" evidence="1">
    <location>
        <begin position="1"/>
        <end position="22"/>
    </location>
</feature>
<proteinExistence type="predicted"/>
<reference evidence="2" key="4">
    <citation type="submission" date="2024-05" db="EMBL/GenBank/DDBJ databases">
        <authorList>
            <person name="Sun Q."/>
            <person name="Zhou Y."/>
        </authorList>
    </citation>
    <scope>NUCLEOTIDE SEQUENCE</scope>
    <source>
        <strain evidence="2">CGMCC 1.18437</strain>
    </source>
</reference>
<dbReference type="GO" id="GO:0015628">
    <property type="term" value="P:protein secretion by the type II secretion system"/>
    <property type="evidence" value="ECO:0007669"/>
    <property type="project" value="TreeGrafter"/>
</dbReference>
<reference evidence="3 4" key="3">
    <citation type="submission" date="2020-08" db="EMBL/GenBank/DDBJ databases">
        <title>Genomic Encyclopedia of Type Strains, Phase IV (KMG-IV): sequencing the most valuable type-strain genomes for metagenomic binning, comparative biology and taxonomic classification.</title>
        <authorList>
            <person name="Goeker M."/>
        </authorList>
    </citation>
    <scope>NUCLEOTIDE SEQUENCE [LARGE SCALE GENOMIC DNA]</scope>
    <source>
        <strain evidence="3 4">DSM 27521</strain>
    </source>
</reference>
<accession>A0A7W8KG41</accession>
<dbReference type="EMBL" id="BNAJ01000007">
    <property type="protein sequence ID" value="GHF51267.1"/>
    <property type="molecule type" value="Genomic_DNA"/>
</dbReference>
<dbReference type="Gene3D" id="1.10.150.320">
    <property type="entry name" value="Photosystem II 12 kDa extrinsic protein"/>
    <property type="match status" value="1"/>
</dbReference>
<reference evidence="5" key="2">
    <citation type="journal article" date="2019" name="Int. J. Syst. Evol. Microbiol.">
        <title>The Global Catalogue of Microorganisms (GCM) 10K type strain sequencing project: providing services to taxonomists for standard genome sequencing and annotation.</title>
        <authorList>
            <consortium name="The Broad Institute Genomics Platform"/>
            <consortium name="The Broad Institute Genome Sequencing Center for Infectious Disease"/>
            <person name="Wu L."/>
            <person name="Ma J."/>
        </authorList>
    </citation>
    <scope>NUCLEOTIDE SEQUENCE [LARGE SCALE GENOMIC DNA]</scope>
    <source>
        <strain evidence="5">CGMCC 1.18437</strain>
    </source>
</reference>
<dbReference type="EMBL" id="JACHFK010000007">
    <property type="protein sequence ID" value="MBB5377546.1"/>
    <property type="molecule type" value="Genomic_DNA"/>
</dbReference>
<reference evidence="2" key="1">
    <citation type="journal article" date="2014" name="Int. J. Syst. Evol. Microbiol.">
        <title>Complete genome of a new Firmicutes species belonging to the dominant human colonic microbiota ('Ruminococcus bicirculans') reveals two chromosomes and a selective capacity to utilize plant glucans.</title>
        <authorList>
            <consortium name="NISC Comparative Sequencing Program"/>
            <person name="Wegmann U."/>
            <person name="Louis P."/>
            <person name="Goesmann A."/>
            <person name="Henrissat B."/>
            <person name="Duncan S.H."/>
            <person name="Flint H.J."/>
        </authorList>
    </citation>
    <scope>NUCLEOTIDE SEQUENCE</scope>
    <source>
        <strain evidence="2">CGMCC 1.18437</strain>
    </source>
</reference>
<sequence>MKHHLIALTAAALLLAPATAFAKTTHTAMPKAAHTMQRVHINRATARQLETLPGVGKKIAAEIVKDRPFKNMASLTTKIKGISAMNIKKLEGLVSFN</sequence>
<name>A0A7W8KG41_9DEIO</name>